<keyword evidence="2" id="KW-1185">Reference proteome</keyword>
<comment type="caution">
    <text evidence="1">The sequence shown here is derived from an EMBL/GenBank/DDBJ whole genome shotgun (WGS) entry which is preliminary data.</text>
</comment>
<reference evidence="1 2" key="1">
    <citation type="submission" date="2013-02" db="EMBL/GenBank/DDBJ databases">
        <title>The Genome Sequence of Acinetobacter schindleri NIPH 900.</title>
        <authorList>
            <consortium name="The Broad Institute Genome Sequencing Platform"/>
            <consortium name="The Broad Institute Genome Sequencing Center for Infectious Disease"/>
            <person name="Cerqueira G."/>
            <person name="Feldgarden M."/>
            <person name="Courvalin P."/>
            <person name="Perichon B."/>
            <person name="Grillot-Courvalin C."/>
            <person name="Clermont D."/>
            <person name="Rocha E."/>
            <person name="Yoon E.-J."/>
            <person name="Nemec A."/>
            <person name="Walker B."/>
            <person name="Young S.K."/>
            <person name="Zeng Q."/>
            <person name="Gargeya S."/>
            <person name="Fitzgerald M."/>
            <person name="Haas B."/>
            <person name="Abouelleil A."/>
            <person name="Alvarado L."/>
            <person name="Arachchi H.M."/>
            <person name="Berlin A.M."/>
            <person name="Chapman S.B."/>
            <person name="Dewar J."/>
            <person name="Goldberg J."/>
            <person name="Griggs A."/>
            <person name="Gujja S."/>
            <person name="Hansen M."/>
            <person name="Howarth C."/>
            <person name="Imamovic A."/>
            <person name="Larimer J."/>
            <person name="McCowan C."/>
            <person name="Murphy C."/>
            <person name="Neiman D."/>
            <person name="Pearson M."/>
            <person name="Priest M."/>
            <person name="Roberts A."/>
            <person name="Saif S."/>
            <person name="Shea T."/>
            <person name="Sisk P."/>
            <person name="Sykes S."/>
            <person name="Wortman J."/>
            <person name="Nusbaum C."/>
            <person name="Birren B."/>
        </authorList>
    </citation>
    <scope>NUCLEOTIDE SEQUENCE [LARGE SCALE GENOMIC DNA]</scope>
    <source>
        <strain evidence="1 2">NIPH 900</strain>
    </source>
</reference>
<sequence>MNFDPIINKIIGKKDLVVRFKLEGVFNPMNVTLIFKIK</sequence>
<dbReference type="HOGENOM" id="CLU_3323475_0_0_6"/>
<gene>
    <name evidence="1" type="ORF">F965_02079</name>
</gene>
<proteinExistence type="predicted"/>
<dbReference type="Proteomes" id="UP000018438">
    <property type="component" value="Unassembled WGS sequence"/>
</dbReference>
<evidence type="ECO:0000313" key="2">
    <source>
        <dbReference type="Proteomes" id="UP000018438"/>
    </source>
</evidence>
<evidence type="ECO:0000313" key="1">
    <source>
        <dbReference type="EMBL" id="ENV12713.1"/>
    </source>
</evidence>
<name>N8XZA4_9GAMM</name>
<accession>N8XZA4</accession>
<dbReference type="PATRIC" id="fig|1217675.3.peg.2003"/>
<dbReference type="AlphaFoldDB" id="N8XZA4"/>
<dbReference type="EMBL" id="APPI01000018">
    <property type="protein sequence ID" value="ENV12713.1"/>
    <property type="molecule type" value="Genomic_DNA"/>
</dbReference>
<protein>
    <submittedName>
        <fullName evidence="1">Uncharacterized protein</fullName>
    </submittedName>
</protein>
<organism evidence="1 2">
    <name type="scientific">Acinetobacter schindleri NIPH 900</name>
    <dbReference type="NCBI Taxonomy" id="1217675"/>
    <lineage>
        <taxon>Bacteria</taxon>
        <taxon>Pseudomonadati</taxon>
        <taxon>Pseudomonadota</taxon>
        <taxon>Gammaproteobacteria</taxon>
        <taxon>Moraxellales</taxon>
        <taxon>Moraxellaceae</taxon>
        <taxon>Acinetobacter</taxon>
    </lineage>
</organism>